<proteinExistence type="predicted"/>
<dbReference type="Pfam" id="PF21810">
    <property type="entry name" value="DUF6880"/>
    <property type="match status" value="2"/>
</dbReference>
<dbReference type="RefSeq" id="WP_304374236.1">
    <property type="nucleotide sequence ID" value="NZ_JAUOZU010000001.1"/>
</dbReference>
<name>A0ABT8YGG4_9HYPH</name>
<reference evidence="1" key="2">
    <citation type="submission" date="2023-07" db="EMBL/GenBank/DDBJ databases">
        <authorList>
            <person name="Shen H."/>
        </authorList>
    </citation>
    <scope>NUCLEOTIDE SEQUENCE</scope>
    <source>
        <strain evidence="1">TNR-22</strain>
    </source>
</reference>
<comment type="caution">
    <text evidence="1">The sequence shown here is derived from an EMBL/GenBank/DDBJ whole genome shotgun (WGS) entry which is preliminary data.</text>
</comment>
<dbReference type="EMBL" id="JAUOZU010000001">
    <property type="protein sequence ID" value="MDO6962423.1"/>
    <property type="molecule type" value="Genomic_DNA"/>
</dbReference>
<dbReference type="Proteomes" id="UP001174932">
    <property type="component" value="Unassembled WGS sequence"/>
</dbReference>
<evidence type="ECO:0000313" key="2">
    <source>
        <dbReference type="Proteomes" id="UP001174932"/>
    </source>
</evidence>
<gene>
    <name evidence="1" type="ORF">Q4481_00560</name>
</gene>
<accession>A0ABT8YGG4</accession>
<organism evidence="1 2">
    <name type="scientific">Rhizobium alvei</name>
    <dbReference type="NCBI Taxonomy" id="1132659"/>
    <lineage>
        <taxon>Bacteria</taxon>
        <taxon>Pseudomonadati</taxon>
        <taxon>Pseudomonadota</taxon>
        <taxon>Alphaproteobacteria</taxon>
        <taxon>Hyphomicrobiales</taxon>
        <taxon>Rhizobiaceae</taxon>
        <taxon>Rhizobium/Agrobacterium group</taxon>
        <taxon>Rhizobium</taxon>
    </lineage>
</organism>
<reference evidence="1" key="1">
    <citation type="journal article" date="2015" name="Int. J. Syst. Evol. Microbiol.">
        <title>Rhizobium alvei sp. nov., isolated from a freshwater river.</title>
        <authorList>
            <person name="Sheu S.Y."/>
            <person name="Huang H.W."/>
            <person name="Young C.C."/>
            <person name="Chen W.M."/>
        </authorList>
    </citation>
    <scope>NUCLEOTIDE SEQUENCE</scope>
    <source>
        <strain evidence="1">TNR-22</strain>
    </source>
</reference>
<keyword evidence="2" id="KW-1185">Reference proteome</keyword>
<sequence>MAKTAKIRLDRKSLAELGLDKLVEILLAEAASNKPLKARLETALAGTAGKEEVARMIGQRLDLLERAKTSINRPRAKDLTVELTGLIRTIEAELGTADTRLAVEQLLRLAGMRDSFEKRLNSDSARLIAVFADAETAAGTLILAMGEDDQLKLVPTIEAARAKDRYGESEEFYSRLIKGLNRKAARAWQDLLEPQLAAPDRTIGVSRLLQRLYQENGDVDGFVRLEARKPADRQDTMAVASLLMREGQFEAALEWVRKPPAAKRILHVHGLAVMVGPDYEQKERRLLEADILDHLKRREEAQALRWQVFLDGFDADVLRRYIARLDDFAEFDETDRAIAAALESDRIYEALAFLVAWPKLDKAASLVERHAGEWDGRHYELLLPATEALETDYPQSAVILYRALISNILDRGISAAYEAAAGYLKRIAGMSVHLQGIGAPPDHADFVIGLQSRHPRKFGFWQRVPLA</sequence>
<dbReference type="InterPro" id="IPR049245">
    <property type="entry name" value="DUF6880"/>
</dbReference>
<protein>
    <submittedName>
        <fullName evidence="1">Uncharacterized protein</fullName>
    </submittedName>
</protein>
<evidence type="ECO:0000313" key="1">
    <source>
        <dbReference type="EMBL" id="MDO6962423.1"/>
    </source>
</evidence>